<keyword evidence="3" id="KW-1185">Reference proteome</keyword>
<evidence type="ECO:0000256" key="1">
    <source>
        <dbReference type="SAM" id="MobiDB-lite"/>
    </source>
</evidence>
<dbReference type="EMBL" id="CP144697">
    <property type="protein sequence ID" value="WVZ15442.1"/>
    <property type="molecule type" value="Genomic_DNA"/>
</dbReference>
<feature type="compositionally biased region" description="Basic and acidic residues" evidence="1">
    <location>
        <begin position="80"/>
        <end position="107"/>
    </location>
</feature>
<evidence type="ECO:0000313" key="3">
    <source>
        <dbReference type="Proteomes" id="UP001374535"/>
    </source>
</evidence>
<reference evidence="2 3" key="1">
    <citation type="journal article" date="2023" name="Life. Sci Alliance">
        <title>Evolutionary insights into 3D genome organization and epigenetic landscape of Vigna mungo.</title>
        <authorList>
            <person name="Junaid A."/>
            <person name="Singh B."/>
            <person name="Bhatia S."/>
        </authorList>
    </citation>
    <scope>NUCLEOTIDE SEQUENCE [LARGE SCALE GENOMIC DNA]</scope>
    <source>
        <strain evidence="2">Urdbean</strain>
    </source>
</reference>
<dbReference type="AlphaFoldDB" id="A0AAQ3NVC4"/>
<sequence>MDRELEFNIKLLKFHCRRTVRYFRQGRRDDAVKESKKITSGIRESKAKKVSELQSLEELGPSSEGTLWSWSDKLSSNVPRVRDRSPRVRDRFPRARDRSSRVRDRSPRIHHGDRALIPYEGFVISLRGFMIGF</sequence>
<accession>A0AAQ3NVC4</accession>
<proteinExistence type="predicted"/>
<protein>
    <submittedName>
        <fullName evidence="2">Uncharacterized protein</fullName>
    </submittedName>
</protein>
<dbReference type="Proteomes" id="UP001374535">
    <property type="component" value="Chromosome 4"/>
</dbReference>
<evidence type="ECO:0000313" key="2">
    <source>
        <dbReference type="EMBL" id="WVZ15442.1"/>
    </source>
</evidence>
<name>A0AAQ3NVC4_VIGMU</name>
<feature type="region of interest" description="Disordered" evidence="1">
    <location>
        <begin position="77"/>
        <end position="107"/>
    </location>
</feature>
<organism evidence="2 3">
    <name type="scientific">Vigna mungo</name>
    <name type="common">Black gram</name>
    <name type="synonym">Phaseolus mungo</name>
    <dbReference type="NCBI Taxonomy" id="3915"/>
    <lineage>
        <taxon>Eukaryota</taxon>
        <taxon>Viridiplantae</taxon>
        <taxon>Streptophyta</taxon>
        <taxon>Embryophyta</taxon>
        <taxon>Tracheophyta</taxon>
        <taxon>Spermatophyta</taxon>
        <taxon>Magnoliopsida</taxon>
        <taxon>eudicotyledons</taxon>
        <taxon>Gunneridae</taxon>
        <taxon>Pentapetalae</taxon>
        <taxon>rosids</taxon>
        <taxon>fabids</taxon>
        <taxon>Fabales</taxon>
        <taxon>Fabaceae</taxon>
        <taxon>Papilionoideae</taxon>
        <taxon>50 kb inversion clade</taxon>
        <taxon>NPAAA clade</taxon>
        <taxon>indigoferoid/millettioid clade</taxon>
        <taxon>Phaseoleae</taxon>
        <taxon>Vigna</taxon>
    </lineage>
</organism>
<gene>
    <name evidence="2" type="ORF">V8G54_013008</name>
</gene>